<dbReference type="Pfam" id="PF02646">
    <property type="entry name" value="RmuC"/>
    <property type="match status" value="1"/>
</dbReference>
<feature type="transmembrane region" description="Helical" evidence="6">
    <location>
        <begin position="12"/>
        <end position="29"/>
    </location>
</feature>
<dbReference type="AlphaFoldDB" id="A0A1J5AZT5"/>
<organism evidence="7 8">
    <name type="scientific">Candidatus Beckwithbacteria bacterium CG2_30_44_31</name>
    <dbReference type="NCBI Taxonomy" id="1805035"/>
    <lineage>
        <taxon>Bacteria</taxon>
        <taxon>Candidatus Beckwithiibacteriota</taxon>
    </lineage>
</organism>
<comment type="caution">
    <text evidence="7">The sequence shown here is derived from an EMBL/GenBank/DDBJ whole genome shotgun (WGS) entry which is preliminary data.</text>
</comment>
<dbReference type="PANTHER" id="PTHR30563:SF0">
    <property type="entry name" value="DNA RECOMBINATION PROTEIN RMUC"/>
    <property type="match status" value="1"/>
</dbReference>
<comment type="similarity">
    <text evidence="2">Belongs to the RmuC family.</text>
</comment>
<keyword evidence="6" id="KW-1133">Transmembrane helix</keyword>
<dbReference type="InterPro" id="IPR003798">
    <property type="entry name" value="DNA_recombination_RmuC"/>
</dbReference>
<name>A0A1J5AZT5_9BACT</name>
<evidence type="ECO:0000256" key="2">
    <source>
        <dbReference type="ARBA" id="ARBA00009840"/>
    </source>
</evidence>
<dbReference type="PANTHER" id="PTHR30563">
    <property type="entry name" value="DNA RECOMBINATION PROTEIN RMUC"/>
    <property type="match status" value="1"/>
</dbReference>
<accession>A0A1J5AZT5</accession>
<keyword evidence="4" id="KW-0233">DNA recombination</keyword>
<evidence type="ECO:0000256" key="6">
    <source>
        <dbReference type="SAM" id="Phobius"/>
    </source>
</evidence>
<protein>
    <recommendedName>
        <fullName evidence="9">DNA recombination protein RmuC</fullName>
    </recommendedName>
</protein>
<evidence type="ECO:0000313" key="7">
    <source>
        <dbReference type="EMBL" id="OIP04057.1"/>
    </source>
</evidence>
<dbReference type="GO" id="GO:0006310">
    <property type="term" value="P:DNA recombination"/>
    <property type="evidence" value="ECO:0007669"/>
    <property type="project" value="UniProtKB-KW"/>
</dbReference>
<comment type="function">
    <text evidence="1">Involved in DNA recombination.</text>
</comment>
<reference evidence="7 8" key="1">
    <citation type="journal article" date="2016" name="Environ. Microbiol.">
        <title>Genomic resolution of a cold subsurface aquifer community provides metabolic insights for novel microbes adapted to high CO concentrations.</title>
        <authorList>
            <person name="Probst A.J."/>
            <person name="Castelle C.J."/>
            <person name="Singh A."/>
            <person name="Brown C.T."/>
            <person name="Anantharaman K."/>
            <person name="Sharon I."/>
            <person name="Hug L.A."/>
            <person name="Burstein D."/>
            <person name="Emerson J.B."/>
            <person name="Thomas B.C."/>
            <person name="Banfield J.F."/>
        </authorList>
    </citation>
    <scope>NUCLEOTIDE SEQUENCE [LARGE SCALE GENOMIC DNA]</scope>
    <source>
        <strain evidence="7">CG2_30_44_31</strain>
    </source>
</reference>
<evidence type="ECO:0000256" key="5">
    <source>
        <dbReference type="SAM" id="Coils"/>
    </source>
</evidence>
<dbReference type="EMBL" id="MNXQ01000015">
    <property type="protein sequence ID" value="OIP04057.1"/>
    <property type="molecule type" value="Genomic_DNA"/>
</dbReference>
<evidence type="ECO:0000256" key="3">
    <source>
        <dbReference type="ARBA" id="ARBA00023054"/>
    </source>
</evidence>
<dbReference type="Proteomes" id="UP000183605">
    <property type="component" value="Unassembled WGS sequence"/>
</dbReference>
<gene>
    <name evidence="7" type="ORF">AUK18_00775</name>
</gene>
<keyword evidence="6" id="KW-0812">Transmembrane</keyword>
<keyword evidence="6" id="KW-0472">Membrane</keyword>
<sequence>MLKLIMPPEIYLIAALIIIGFSLVVWFITRKKPDTTLLEWAKTTQKDIKDLQTVISSSLQTSNRHLIDTLQQSSNTLNKRLDKAAEVISGLQKEAGEFTEVSRSMKELNEFLRSPKLRGNIGEQVLKDLISQMFPKKSFHLQYSFKSGDKVDAAIQTDAGILPIDSKFPMENFQRIIKAKDKAEQTLARKAFSFDVKKHIKSISQKYILPEEGTMDFALMYVPSEAVYYELVNLTELMDFAKTNRIFPVSPSTLYAHLQMILLSFEGKKIERKSREIFSLLRAIKTDYDKVDEKLSTLGSHIGNAYNKFSEVSSSYNRIGQKLNSSQELIPDDEIKKLK</sequence>
<evidence type="ECO:0000256" key="4">
    <source>
        <dbReference type="ARBA" id="ARBA00023172"/>
    </source>
</evidence>
<proteinExistence type="inferred from homology"/>
<evidence type="ECO:0008006" key="9">
    <source>
        <dbReference type="Google" id="ProtNLM"/>
    </source>
</evidence>
<evidence type="ECO:0000313" key="8">
    <source>
        <dbReference type="Proteomes" id="UP000183605"/>
    </source>
</evidence>
<keyword evidence="3 5" id="KW-0175">Coiled coil</keyword>
<feature type="coiled-coil region" evidence="5">
    <location>
        <begin position="67"/>
        <end position="94"/>
    </location>
</feature>
<evidence type="ECO:0000256" key="1">
    <source>
        <dbReference type="ARBA" id="ARBA00003416"/>
    </source>
</evidence>